<organism evidence="1 2">
    <name type="scientific">Dreissena polymorpha</name>
    <name type="common">Zebra mussel</name>
    <name type="synonym">Mytilus polymorpha</name>
    <dbReference type="NCBI Taxonomy" id="45954"/>
    <lineage>
        <taxon>Eukaryota</taxon>
        <taxon>Metazoa</taxon>
        <taxon>Spiralia</taxon>
        <taxon>Lophotrochozoa</taxon>
        <taxon>Mollusca</taxon>
        <taxon>Bivalvia</taxon>
        <taxon>Autobranchia</taxon>
        <taxon>Heteroconchia</taxon>
        <taxon>Euheterodonta</taxon>
        <taxon>Imparidentia</taxon>
        <taxon>Neoheterodontei</taxon>
        <taxon>Myida</taxon>
        <taxon>Dreissenoidea</taxon>
        <taxon>Dreissenidae</taxon>
        <taxon>Dreissena</taxon>
    </lineage>
</organism>
<gene>
    <name evidence="1" type="ORF">DPMN_007578</name>
</gene>
<sequence>MSSKPPSILHDDWANNMTSRVFLVKTDRPSGSHNDGLSKFHENKANHVTAREADLEVDEDEINQRPKFHWANVLTKKTALAHGDHAFKQTKNLPEISFKQIICPMLTRETNLPLAAIKYVLSKFQTDRQTNRQGTIVVGDIKIPESPQLVPNMASSYEIGR</sequence>
<protein>
    <submittedName>
        <fullName evidence="1">Uncharacterized protein</fullName>
    </submittedName>
</protein>
<keyword evidence="2" id="KW-1185">Reference proteome</keyword>
<name>A0A9D4RYH4_DREPO</name>
<evidence type="ECO:0000313" key="2">
    <source>
        <dbReference type="Proteomes" id="UP000828390"/>
    </source>
</evidence>
<dbReference type="AlphaFoldDB" id="A0A9D4RYH4"/>
<dbReference type="EMBL" id="JAIWYP010000001">
    <property type="protein sequence ID" value="KAH3883618.1"/>
    <property type="molecule type" value="Genomic_DNA"/>
</dbReference>
<reference evidence="1" key="1">
    <citation type="journal article" date="2019" name="bioRxiv">
        <title>The Genome of the Zebra Mussel, Dreissena polymorpha: A Resource for Invasive Species Research.</title>
        <authorList>
            <person name="McCartney M.A."/>
            <person name="Auch B."/>
            <person name="Kono T."/>
            <person name="Mallez S."/>
            <person name="Zhang Y."/>
            <person name="Obille A."/>
            <person name="Becker A."/>
            <person name="Abrahante J.E."/>
            <person name="Garbe J."/>
            <person name="Badalamenti J.P."/>
            <person name="Herman A."/>
            <person name="Mangelson H."/>
            <person name="Liachko I."/>
            <person name="Sullivan S."/>
            <person name="Sone E.D."/>
            <person name="Koren S."/>
            <person name="Silverstein K.A.T."/>
            <person name="Beckman K.B."/>
            <person name="Gohl D.M."/>
        </authorList>
    </citation>
    <scope>NUCLEOTIDE SEQUENCE</scope>
    <source>
        <strain evidence="1">Duluth1</strain>
        <tissue evidence="1">Whole animal</tissue>
    </source>
</reference>
<reference evidence="1" key="2">
    <citation type="submission" date="2020-11" db="EMBL/GenBank/DDBJ databases">
        <authorList>
            <person name="McCartney M.A."/>
            <person name="Auch B."/>
            <person name="Kono T."/>
            <person name="Mallez S."/>
            <person name="Becker A."/>
            <person name="Gohl D.M."/>
            <person name="Silverstein K.A.T."/>
            <person name="Koren S."/>
            <person name="Bechman K.B."/>
            <person name="Herman A."/>
            <person name="Abrahante J.E."/>
            <person name="Garbe J."/>
        </authorList>
    </citation>
    <scope>NUCLEOTIDE SEQUENCE</scope>
    <source>
        <strain evidence="1">Duluth1</strain>
        <tissue evidence="1">Whole animal</tissue>
    </source>
</reference>
<accession>A0A9D4RYH4</accession>
<dbReference type="Proteomes" id="UP000828390">
    <property type="component" value="Unassembled WGS sequence"/>
</dbReference>
<proteinExistence type="predicted"/>
<comment type="caution">
    <text evidence="1">The sequence shown here is derived from an EMBL/GenBank/DDBJ whole genome shotgun (WGS) entry which is preliminary data.</text>
</comment>
<evidence type="ECO:0000313" key="1">
    <source>
        <dbReference type="EMBL" id="KAH3883618.1"/>
    </source>
</evidence>